<feature type="transmembrane region" description="Helical" evidence="2">
    <location>
        <begin position="134"/>
        <end position="153"/>
    </location>
</feature>
<accession>A0A916ZEW4</accession>
<dbReference type="EMBL" id="BMIQ01000001">
    <property type="protein sequence ID" value="GGD90988.1"/>
    <property type="molecule type" value="Genomic_DNA"/>
</dbReference>
<feature type="region of interest" description="Disordered" evidence="1">
    <location>
        <begin position="1"/>
        <end position="24"/>
    </location>
</feature>
<evidence type="ECO:0000313" key="4">
    <source>
        <dbReference type="Proteomes" id="UP000644699"/>
    </source>
</evidence>
<feature type="transmembrane region" description="Helical" evidence="2">
    <location>
        <begin position="165"/>
        <end position="182"/>
    </location>
</feature>
<proteinExistence type="predicted"/>
<keyword evidence="4" id="KW-1185">Reference proteome</keyword>
<feature type="transmembrane region" description="Helical" evidence="2">
    <location>
        <begin position="95"/>
        <end position="114"/>
    </location>
</feature>
<dbReference type="AlphaFoldDB" id="A0A916ZEW4"/>
<dbReference type="Proteomes" id="UP000644699">
    <property type="component" value="Unassembled WGS sequence"/>
</dbReference>
<keyword evidence="2" id="KW-1133">Transmembrane helix</keyword>
<dbReference type="RefSeq" id="WP_188906813.1">
    <property type="nucleotide sequence ID" value="NZ_BMIQ01000001.1"/>
</dbReference>
<reference evidence="3" key="1">
    <citation type="journal article" date="2014" name="Int. J. Syst. Evol. Microbiol.">
        <title>Complete genome sequence of Corynebacterium casei LMG S-19264T (=DSM 44701T), isolated from a smear-ripened cheese.</title>
        <authorList>
            <consortium name="US DOE Joint Genome Institute (JGI-PGF)"/>
            <person name="Walter F."/>
            <person name="Albersmeier A."/>
            <person name="Kalinowski J."/>
            <person name="Ruckert C."/>
        </authorList>
    </citation>
    <scope>NUCLEOTIDE SEQUENCE</scope>
    <source>
        <strain evidence="3">CGMCC 1.15367</strain>
    </source>
</reference>
<feature type="transmembrane region" description="Helical" evidence="2">
    <location>
        <begin position="71"/>
        <end position="88"/>
    </location>
</feature>
<keyword evidence="2" id="KW-0472">Membrane</keyword>
<protein>
    <submittedName>
        <fullName evidence="3">Uncharacterized protein</fullName>
    </submittedName>
</protein>
<feature type="transmembrane region" description="Helical" evidence="2">
    <location>
        <begin position="34"/>
        <end position="51"/>
    </location>
</feature>
<feature type="transmembrane region" description="Helical" evidence="2">
    <location>
        <begin position="194"/>
        <end position="211"/>
    </location>
</feature>
<name>A0A916ZEW4_9HYPH</name>
<gene>
    <name evidence="3" type="ORF">GCM10011390_07100</name>
</gene>
<evidence type="ECO:0000256" key="1">
    <source>
        <dbReference type="SAM" id="MobiDB-lite"/>
    </source>
</evidence>
<organism evidence="3 4">
    <name type="scientific">Aureimonas endophytica</name>
    <dbReference type="NCBI Taxonomy" id="2027858"/>
    <lineage>
        <taxon>Bacteria</taxon>
        <taxon>Pseudomonadati</taxon>
        <taxon>Pseudomonadota</taxon>
        <taxon>Alphaproteobacteria</taxon>
        <taxon>Hyphomicrobiales</taxon>
        <taxon>Aurantimonadaceae</taxon>
        <taxon>Aureimonas</taxon>
    </lineage>
</organism>
<comment type="caution">
    <text evidence="3">The sequence shown here is derived from an EMBL/GenBank/DDBJ whole genome shotgun (WGS) entry which is preliminary data.</text>
</comment>
<evidence type="ECO:0000313" key="3">
    <source>
        <dbReference type="EMBL" id="GGD90988.1"/>
    </source>
</evidence>
<evidence type="ECO:0000256" key="2">
    <source>
        <dbReference type="SAM" id="Phobius"/>
    </source>
</evidence>
<sequence>MPKAASRHSLAGRGEPAGGARSWRIGDRPSARRWLIGSVVGVGLGLVFAAASDALSVSDAFFDENGPIESLQALLLAVTTLVFCWSAWRSTDSKAFFSLCMAGASFVATLREVPRCGGPYAAGDLCVPQTDKDIALAIVGLAILLVMGFSRWNWRDVLDLRNLRYVWITGLSALTLALAEIAERVHLPRVEESVELVAYALLAIVALRLVARIRD</sequence>
<reference evidence="3" key="2">
    <citation type="submission" date="2020-09" db="EMBL/GenBank/DDBJ databases">
        <authorList>
            <person name="Sun Q."/>
            <person name="Zhou Y."/>
        </authorList>
    </citation>
    <scope>NUCLEOTIDE SEQUENCE</scope>
    <source>
        <strain evidence="3">CGMCC 1.15367</strain>
    </source>
</reference>
<keyword evidence="2" id="KW-0812">Transmembrane</keyword>